<dbReference type="EMBL" id="AY060260">
    <property type="protein sequence ID" value="AAL25299.1"/>
    <property type="molecule type" value="mRNA"/>
</dbReference>
<evidence type="ECO:0000313" key="2">
    <source>
        <dbReference type="EMBL" id="AAL28676.1"/>
    </source>
</evidence>
<accession>Q95NS4</accession>
<evidence type="ECO:0000313" key="1">
    <source>
        <dbReference type="EMBL" id="AAL25299.1"/>
    </source>
</evidence>
<evidence type="ECO:0000313" key="3">
    <source>
        <dbReference type="FlyBase" id="FBgn0262740"/>
    </source>
</evidence>
<reference evidence="1" key="2">
    <citation type="submission" date="2016-12" db="EMBL/GenBank/DDBJ databases">
        <authorList>
            <person name="Song W.-J."/>
            <person name="Kurnit D.M."/>
        </authorList>
    </citation>
    <scope>NUCLEOTIDE SEQUENCE</scope>
    <source>
        <strain evidence="1">Berkeley</strain>
    </source>
</reference>
<proteinExistence type="evidence at transcript level"/>
<dbReference type="AlphaFoldDB" id="Q95NS4"/>
<dbReference type="AGR" id="FB:FBgn0262740"/>
<dbReference type="OrthoDB" id="295078at2759"/>
<dbReference type="EMBL" id="AY061128">
    <property type="protein sequence ID" value="AAL28676.1"/>
    <property type="molecule type" value="mRNA"/>
</dbReference>
<dbReference type="FlyBase" id="FBgn0262740">
    <property type="gene designation" value="Evi5"/>
</dbReference>
<reference evidence="2" key="1">
    <citation type="submission" date="2001-10" db="EMBL/GenBank/DDBJ databases">
        <authorList>
            <person name="Stapleton M."/>
            <person name="Brokstein P."/>
            <person name="Hong L."/>
            <person name="Agbayani A."/>
            <person name="Carlson J."/>
            <person name="Champe M."/>
            <person name="Chavez C."/>
            <person name="Dorsett V."/>
            <person name="Farfan D."/>
            <person name="Frise E."/>
            <person name="George R."/>
            <person name="Gonzalez M."/>
            <person name="Guarin H."/>
            <person name="Li P."/>
            <person name="Liao G."/>
            <person name="Miranda A."/>
            <person name="Mungall C.J."/>
            <person name="Nunoo J."/>
            <person name="Pacleb J."/>
            <person name="Paragas V."/>
            <person name="Park S."/>
            <person name="Phouanenavong S."/>
            <person name="Wan K."/>
            <person name="Yu C."/>
            <person name="Lewis S.E."/>
            <person name="Rubin G.M."/>
            <person name="Celniker S."/>
        </authorList>
    </citation>
    <scope>NUCLEOTIDE SEQUENCE</scope>
    <source>
        <strain evidence="2">Berkeley</strain>
    </source>
</reference>
<protein>
    <submittedName>
        <fullName evidence="1">GH08923p</fullName>
    </submittedName>
    <submittedName>
        <fullName evidence="2">LD11130p</fullName>
    </submittedName>
</protein>
<sequence>MRGQMQDEKLRNQYITIKNSLKRYVKEPREKGPTIYPRLRTILR</sequence>
<organism evidence="2">
    <name type="scientific">Drosophila melanogaster</name>
    <name type="common">Fruit fly</name>
    <dbReference type="NCBI Taxonomy" id="7227"/>
    <lineage>
        <taxon>Eukaryota</taxon>
        <taxon>Metazoa</taxon>
        <taxon>Ecdysozoa</taxon>
        <taxon>Arthropoda</taxon>
        <taxon>Hexapoda</taxon>
        <taxon>Insecta</taxon>
        <taxon>Pterygota</taxon>
        <taxon>Neoptera</taxon>
        <taxon>Endopterygota</taxon>
        <taxon>Diptera</taxon>
        <taxon>Brachycera</taxon>
        <taxon>Muscomorpha</taxon>
        <taxon>Ephydroidea</taxon>
        <taxon>Drosophilidae</taxon>
        <taxon>Drosophila</taxon>
        <taxon>Sophophora</taxon>
    </lineage>
</organism>
<name>Q95NS4_DROME</name>
<gene>
    <name evidence="3" type="primary">Evi5</name>
    <name evidence="3" type="ORF">CG11727</name>
</gene>